<reference evidence="1 2" key="1">
    <citation type="submission" date="2016-06" db="EMBL/GenBank/DDBJ databases">
        <authorList>
            <person name="Kjaerup R.B."/>
            <person name="Dalgaard T.S."/>
            <person name="Juul-Madsen H.R."/>
        </authorList>
    </citation>
    <scope>NUCLEOTIDE SEQUENCE [LARGE SCALE GENOMIC DNA]</scope>
</reference>
<dbReference type="EMBL" id="KX397369">
    <property type="protein sequence ID" value="ANZ49558.1"/>
    <property type="molecule type" value="Genomic_DNA"/>
</dbReference>
<sequence>MTDIKLIAMLETLTSLKTNSYMKVRVEISEDEYKTLVKNAFIKAYLDKTFPEQIKVLDEWVATPTNLRDASKKPFWPRAMTGRMPQRVVWFYKDGDRLKGKIIGWDAPDADIDICPVGECQQPTFVGALYPYNNPSTGYLTPVFVDGVVPPYYHELAIWQTEQGLNVMRSSDGYTWGDMLEA</sequence>
<protein>
    <submittedName>
        <fullName evidence="1">Uncharacterized protein</fullName>
    </submittedName>
</protein>
<name>A0A1B2IE69_9CAUD</name>
<dbReference type="RefSeq" id="YP_009278811.1">
    <property type="nucleotide sequence ID" value="NC_031010.1"/>
</dbReference>
<accession>A0A1B2IE69</accession>
<dbReference type="OrthoDB" id="25942at10239"/>
<proteinExistence type="predicted"/>
<gene>
    <name evidence="1" type="ORF">KWAN_206</name>
</gene>
<evidence type="ECO:0000313" key="1">
    <source>
        <dbReference type="EMBL" id="ANZ49558.1"/>
    </source>
</evidence>
<dbReference type="Proteomes" id="UP000202923">
    <property type="component" value="Genome"/>
</dbReference>
<dbReference type="KEGG" id="vg:29062050"/>
<organism evidence="1 2">
    <name type="scientific">Erwinia phage vB_EamM_Kwan</name>
    <dbReference type="NCBI Taxonomy" id="1883374"/>
    <lineage>
        <taxon>Viruses</taxon>
        <taxon>Duplodnaviria</taxon>
        <taxon>Heunggongvirae</taxon>
        <taxon>Uroviricota</taxon>
        <taxon>Caudoviricetes</taxon>
        <taxon>Chimalliviridae</taxon>
        <taxon>Wellingtonvirus</taxon>
        <taxon>Wellingtonvirus wellington</taxon>
    </lineage>
</organism>
<dbReference type="GeneID" id="29062050"/>
<evidence type="ECO:0000313" key="2">
    <source>
        <dbReference type="Proteomes" id="UP000202923"/>
    </source>
</evidence>